<name>A0A452ZML4_AEGTS</name>
<reference evidence="2" key="1">
    <citation type="journal article" date="2014" name="Science">
        <title>Ancient hybridizations among the ancestral genomes of bread wheat.</title>
        <authorList>
            <consortium name="International Wheat Genome Sequencing Consortium,"/>
            <person name="Marcussen T."/>
            <person name="Sandve S.R."/>
            <person name="Heier L."/>
            <person name="Spannagl M."/>
            <person name="Pfeifer M."/>
            <person name="Jakobsen K.S."/>
            <person name="Wulff B.B."/>
            <person name="Steuernagel B."/>
            <person name="Mayer K.F."/>
            <person name="Olsen O.A."/>
        </authorList>
    </citation>
    <scope>NUCLEOTIDE SEQUENCE [LARGE SCALE GENOMIC DNA]</scope>
    <source>
        <strain evidence="2">cv. AL8/78</strain>
    </source>
</reference>
<sequence>HDFPLVISCANVYIYFSTHQQGHCFGCDDRAKELRHPSGGGYLGGHNEMIFHLEELDSDDDCFM</sequence>
<reference evidence="2" key="2">
    <citation type="journal article" date="2017" name="Nat. Plants">
        <title>The Aegilops tauschii genome reveals multiple impacts of transposons.</title>
        <authorList>
            <person name="Zhao G."/>
            <person name="Zou C."/>
            <person name="Li K."/>
            <person name="Wang K."/>
            <person name="Li T."/>
            <person name="Gao L."/>
            <person name="Zhang X."/>
            <person name="Wang H."/>
            <person name="Yang Z."/>
            <person name="Liu X."/>
            <person name="Jiang W."/>
            <person name="Mao L."/>
            <person name="Kong X."/>
            <person name="Jiao Y."/>
            <person name="Jia J."/>
        </authorList>
    </citation>
    <scope>NUCLEOTIDE SEQUENCE [LARGE SCALE GENOMIC DNA]</scope>
    <source>
        <strain evidence="2">cv. AL8/78</strain>
    </source>
</reference>
<organism evidence="1 2">
    <name type="scientific">Aegilops tauschii subsp. strangulata</name>
    <name type="common">Goatgrass</name>
    <dbReference type="NCBI Taxonomy" id="200361"/>
    <lineage>
        <taxon>Eukaryota</taxon>
        <taxon>Viridiplantae</taxon>
        <taxon>Streptophyta</taxon>
        <taxon>Embryophyta</taxon>
        <taxon>Tracheophyta</taxon>
        <taxon>Spermatophyta</taxon>
        <taxon>Magnoliopsida</taxon>
        <taxon>Liliopsida</taxon>
        <taxon>Poales</taxon>
        <taxon>Poaceae</taxon>
        <taxon>BOP clade</taxon>
        <taxon>Pooideae</taxon>
        <taxon>Triticodae</taxon>
        <taxon>Triticeae</taxon>
        <taxon>Triticinae</taxon>
        <taxon>Aegilops</taxon>
    </lineage>
</organism>
<dbReference type="AlphaFoldDB" id="A0A452ZML4"/>
<keyword evidence="2" id="KW-1185">Reference proteome</keyword>
<evidence type="ECO:0000313" key="1">
    <source>
        <dbReference type="EnsemblPlants" id="AET1Gv20843000.7"/>
    </source>
</evidence>
<dbReference type="Proteomes" id="UP000015105">
    <property type="component" value="Chromosome 1D"/>
</dbReference>
<proteinExistence type="predicted"/>
<evidence type="ECO:0000313" key="2">
    <source>
        <dbReference type="Proteomes" id="UP000015105"/>
    </source>
</evidence>
<reference evidence="1" key="3">
    <citation type="journal article" date="2017" name="Nature">
        <title>Genome sequence of the progenitor of the wheat D genome Aegilops tauschii.</title>
        <authorList>
            <person name="Luo M.C."/>
            <person name="Gu Y.Q."/>
            <person name="Puiu D."/>
            <person name="Wang H."/>
            <person name="Twardziok S.O."/>
            <person name="Deal K.R."/>
            <person name="Huo N."/>
            <person name="Zhu T."/>
            <person name="Wang L."/>
            <person name="Wang Y."/>
            <person name="McGuire P.E."/>
            <person name="Liu S."/>
            <person name="Long H."/>
            <person name="Ramasamy R.K."/>
            <person name="Rodriguez J.C."/>
            <person name="Van S.L."/>
            <person name="Yuan L."/>
            <person name="Wang Z."/>
            <person name="Xia Z."/>
            <person name="Xiao L."/>
            <person name="Anderson O.D."/>
            <person name="Ouyang S."/>
            <person name="Liang Y."/>
            <person name="Zimin A.V."/>
            <person name="Pertea G."/>
            <person name="Qi P."/>
            <person name="Bennetzen J.L."/>
            <person name="Dai X."/>
            <person name="Dawson M.W."/>
            <person name="Muller H.G."/>
            <person name="Kugler K."/>
            <person name="Rivarola-Duarte L."/>
            <person name="Spannagl M."/>
            <person name="Mayer K.F.X."/>
            <person name="Lu F.H."/>
            <person name="Bevan M.W."/>
            <person name="Leroy P."/>
            <person name="Li P."/>
            <person name="You F.M."/>
            <person name="Sun Q."/>
            <person name="Liu Z."/>
            <person name="Lyons E."/>
            <person name="Wicker T."/>
            <person name="Salzberg S.L."/>
            <person name="Devos K.M."/>
            <person name="Dvorak J."/>
        </authorList>
    </citation>
    <scope>NUCLEOTIDE SEQUENCE [LARGE SCALE GENOMIC DNA]</scope>
    <source>
        <strain evidence="1">cv. AL8/78</strain>
    </source>
</reference>
<protein>
    <submittedName>
        <fullName evidence="1">Uncharacterized protein</fullName>
    </submittedName>
</protein>
<reference evidence="1" key="4">
    <citation type="submission" date="2019-03" db="UniProtKB">
        <authorList>
            <consortium name="EnsemblPlants"/>
        </authorList>
    </citation>
    <scope>IDENTIFICATION</scope>
</reference>
<dbReference type="Gramene" id="AET1Gv20843000.7">
    <property type="protein sequence ID" value="AET1Gv20843000.7"/>
    <property type="gene ID" value="AET1Gv20843000"/>
</dbReference>
<dbReference type="EnsemblPlants" id="AET1Gv20843000.7">
    <property type="protein sequence ID" value="AET1Gv20843000.7"/>
    <property type="gene ID" value="AET1Gv20843000"/>
</dbReference>
<reference evidence="1" key="5">
    <citation type="journal article" date="2021" name="G3 (Bethesda)">
        <title>Aegilops tauschii genome assembly Aet v5.0 features greater sequence contiguity and improved annotation.</title>
        <authorList>
            <person name="Wang L."/>
            <person name="Zhu T."/>
            <person name="Rodriguez J.C."/>
            <person name="Deal K.R."/>
            <person name="Dubcovsky J."/>
            <person name="McGuire P.E."/>
            <person name="Lux T."/>
            <person name="Spannagl M."/>
            <person name="Mayer K.F.X."/>
            <person name="Baldrich P."/>
            <person name="Meyers B.C."/>
            <person name="Huo N."/>
            <person name="Gu Y.Q."/>
            <person name="Zhou H."/>
            <person name="Devos K.M."/>
            <person name="Bennetzen J.L."/>
            <person name="Unver T."/>
            <person name="Budak H."/>
            <person name="Gulick P.J."/>
            <person name="Galiba G."/>
            <person name="Kalapos B."/>
            <person name="Nelson D.R."/>
            <person name="Li P."/>
            <person name="You F.M."/>
            <person name="Luo M.C."/>
            <person name="Dvorak J."/>
        </authorList>
    </citation>
    <scope>NUCLEOTIDE SEQUENCE [LARGE SCALE GENOMIC DNA]</scope>
    <source>
        <strain evidence="1">cv. AL8/78</strain>
    </source>
</reference>
<accession>A0A452ZML4</accession>